<dbReference type="AlphaFoldDB" id="A0A7W3LP43"/>
<dbReference type="Proteomes" id="UP000572680">
    <property type="component" value="Unassembled WGS sequence"/>
</dbReference>
<dbReference type="SUPFAM" id="SSF56524">
    <property type="entry name" value="Oxidoreductase molybdopterin-binding domain"/>
    <property type="match status" value="1"/>
</dbReference>
<dbReference type="Gene3D" id="3.90.420.10">
    <property type="entry name" value="Oxidoreductase, molybdopterin-binding domain"/>
    <property type="match status" value="1"/>
</dbReference>
<sequence>MDEAGRPVGRRVVLGMLGLGAVGVVVGASVQDGVNRAVAPVAPLGDLLPAAGGFRFYSVVPSVRRRSAAEHRITVGGLVERPRAFAMADLARLPQTRITRDFQCVTGWRVPDVAWSGVALPDLLDAVGASARARAVLFRSFDGVYTESLTLEQARRRDVLVATGMRDGPVSHDHGGPARLLVAPMYGYKSLKWLGGIEVVDRVVPGYWEERGYDVDAWVGRSNGRDDRPT</sequence>
<feature type="domain" description="Oxidoreductase molybdopterin-binding" evidence="2">
    <location>
        <begin position="65"/>
        <end position="208"/>
    </location>
</feature>
<evidence type="ECO:0000313" key="4">
    <source>
        <dbReference type="Proteomes" id="UP000572680"/>
    </source>
</evidence>
<accession>A0A7W3LP43</accession>
<dbReference type="RefSeq" id="WP_220509442.1">
    <property type="nucleotide sequence ID" value="NZ_BAAALP010000010.1"/>
</dbReference>
<dbReference type="InterPro" id="IPR036374">
    <property type="entry name" value="OxRdtase_Mopterin-bd_sf"/>
</dbReference>
<keyword evidence="1" id="KW-0472">Membrane</keyword>
<keyword evidence="1" id="KW-1133">Transmembrane helix</keyword>
<evidence type="ECO:0000256" key="1">
    <source>
        <dbReference type="SAM" id="Phobius"/>
    </source>
</evidence>
<dbReference type="PROSITE" id="PS51318">
    <property type="entry name" value="TAT"/>
    <property type="match status" value="1"/>
</dbReference>
<dbReference type="InterPro" id="IPR006311">
    <property type="entry name" value="TAT_signal"/>
</dbReference>
<evidence type="ECO:0000313" key="3">
    <source>
        <dbReference type="EMBL" id="MBA8951708.1"/>
    </source>
</evidence>
<evidence type="ECO:0000259" key="2">
    <source>
        <dbReference type="Pfam" id="PF00174"/>
    </source>
</evidence>
<comment type="caution">
    <text evidence="3">The sequence shown here is derived from an EMBL/GenBank/DDBJ whole genome shotgun (WGS) entry which is preliminary data.</text>
</comment>
<protein>
    <submittedName>
        <fullName evidence="3">DMSO/TMAO reductase YedYZ molybdopterin-dependent catalytic subunit</fullName>
    </submittedName>
</protein>
<reference evidence="3 4" key="1">
    <citation type="submission" date="2020-08" db="EMBL/GenBank/DDBJ databases">
        <title>Genomic Encyclopedia of Type Strains, Phase IV (KMG-IV): sequencing the most valuable type-strain genomes for metagenomic binning, comparative biology and taxonomic classification.</title>
        <authorList>
            <person name="Goeker M."/>
        </authorList>
    </citation>
    <scope>NUCLEOTIDE SEQUENCE [LARGE SCALE GENOMIC DNA]</scope>
    <source>
        <strain evidence="3 4">DSM 44197</strain>
    </source>
</reference>
<keyword evidence="4" id="KW-1185">Reference proteome</keyword>
<feature type="transmembrane region" description="Helical" evidence="1">
    <location>
        <begin position="12"/>
        <end position="31"/>
    </location>
</feature>
<keyword evidence="1" id="KW-0812">Transmembrane</keyword>
<organism evidence="3 4">
    <name type="scientific">Actinomadura namibiensis</name>
    <dbReference type="NCBI Taxonomy" id="182080"/>
    <lineage>
        <taxon>Bacteria</taxon>
        <taxon>Bacillati</taxon>
        <taxon>Actinomycetota</taxon>
        <taxon>Actinomycetes</taxon>
        <taxon>Streptosporangiales</taxon>
        <taxon>Thermomonosporaceae</taxon>
        <taxon>Actinomadura</taxon>
    </lineage>
</organism>
<proteinExistence type="predicted"/>
<gene>
    <name evidence="3" type="ORF">HNR61_003348</name>
</gene>
<dbReference type="Pfam" id="PF00174">
    <property type="entry name" value="Oxidored_molyb"/>
    <property type="match status" value="1"/>
</dbReference>
<dbReference type="PANTHER" id="PTHR43032:SF4">
    <property type="entry name" value="OXIDOREDUCTASE MOLYBDOPTERIN-BINDING DOMAIN-CONTAINING PROTEIN"/>
    <property type="match status" value="1"/>
</dbReference>
<dbReference type="PANTHER" id="PTHR43032">
    <property type="entry name" value="PROTEIN-METHIONINE-SULFOXIDE REDUCTASE"/>
    <property type="match status" value="1"/>
</dbReference>
<name>A0A7W3LP43_ACTNM</name>
<dbReference type="InterPro" id="IPR000572">
    <property type="entry name" value="OxRdtase_Mopterin-bd_dom"/>
</dbReference>
<dbReference type="EMBL" id="JACJIA010000004">
    <property type="protein sequence ID" value="MBA8951708.1"/>
    <property type="molecule type" value="Genomic_DNA"/>
</dbReference>